<evidence type="ECO:0000313" key="5">
    <source>
        <dbReference type="EMBL" id="KAK7072667.1"/>
    </source>
</evidence>
<proteinExistence type="predicted"/>
<evidence type="ECO:0000256" key="1">
    <source>
        <dbReference type="ARBA" id="ARBA00023157"/>
    </source>
</evidence>
<accession>A0AAN9A7F0</accession>
<dbReference type="InterPro" id="IPR016187">
    <property type="entry name" value="CTDL_fold"/>
</dbReference>
<dbReference type="InterPro" id="IPR001304">
    <property type="entry name" value="C-type_lectin-like"/>
</dbReference>
<dbReference type="Gene3D" id="4.10.400.10">
    <property type="entry name" value="Low-density Lipoprotein Receptor"/>
    <property type="match status" value="1"/>
</dbReference>
<comment type="caution">
    <text evidence="5">The sequence shown here is derived from an EMBL/GenBank/DDBJ whole genome shotgun (WGS) entry which is preliminary data.</text>
</comment>
<dbReference type="SUPFAM" id="SSF56436">
    <property type="entry name" value="C-type lectin-like"/>
    <property type="match status" value="1"/>
</dbReference>
<evidence type="ECO:0000259" key="4">
    <source>
        <dbReference type="PROSITE" id="PS50041"/>
    </source>
</evidence>
<evidence type="ECO:0000256" key="3">
    <source>
        <dbReference type="SAM" id="SignalP"/>
    </source>
</evidence>
<keyword evidence="6" id="KW-1185">Reference proteome</keyword>
<dbReference type="InterPro" id="IPR016186">
    <property type="entry name" value="C-type_lectin-like/link_sf"/>
</dbReference>
<reference evidence="5 6" key="1">
    <citation type="submission" date="2023-11" db="EMBL/GenBank/DDBJ databases">
        <title>Halocaridina rubra genome assembly.</title>
        <authorList>
            <person name="Smith C."/>
        </authorList>
    </citation>
    <scope>NUCLEOTIDE SEQUENCE [LARGE SCALE GENOMIC DNA]</scope>
    <source>
        <strain evidence="5">EP-1</strain>
        <tissue evidence="5">Whole</tissue>
    </source>
</reference>
<dbReference type="PROSITE" id="PS50041">
    <property type="entry name" value="C_TYPE_LECTIN_2"/>
    <property type="match status" value="1"/>
</dbReference>
<name>A0AAN9A7F0_HALRR</name>
<dbReference type="Pfam" id="PF00059">
    <property type="entry name" value="Lectin_C"/>
    <property type="match status" value="1"/>
</dbReference>
<keyword evidence="3" id="KW-0732">Signal</keyword>
<gene>
    <name evidence="5" type="ORF">SK128_013205</name>
</gene>
<dbReference type="InterPro" id="IPR036055">
    <property type="entry name" value="LDL_receptor-like_sf"/>
</dbReference>
<dbReference type="EMBL" id="JAXCGZ010013378">
    <property type="protein sequence ID" value="KAK7072667.1"/>
    <property type="molecule type" value="Genomic_DNA"/>
</dbReference>
<keyword evidence="1" id="KW-1015">Disulfide bond</keyword>
<dbReference type="SMART" id="SM00034">
    <property type="entry name" value="CLECT"/>
    <property type="match status" value="1"/>
</dbReference>
<sequence>MTFKTHFIYLILLLWHCRLGVANRCSSGQIQCYQDSKCISVSDVCRGNGNQCSDGSDEHESICSFWKYDTNYCSSGQFYCSSYRCQSPYDFCRRSCSSEKDPRICQMVNSGKLQVKMTDKDDGMILTEEFVNQMKNAVNVTSKKSKTLACPMFYIPIADSCVSFFSPAKLPWAEARQFCLSLMGDLLTIKNSSDYESLINYMRLADLTTDYWIGGRYDLDSNAWTWSSDDSPMPLGSPFWATRYSSSCVPRSPPHTDPFSSPASALPGAPCYNYLQAPGQRNQGWCAALTYEHYYYITDEKCQDSRSPLCTFNEDLRPVILTVQ</sequence>
<evidence type="ECO:0000256" key="2">
    <source>
        <dbReference type="PROSITE-ProRule" id="PRU00124"/>
    </source>
</evidence>
<dbReference type="Gene3D" id="3.10.100.10">
    <property type="entry name" value="Mannose-Binding Protein A, subunit A"/>
    <property type="match status" value="1"/>
</dbReference>
<dbReference type="InterPro" id="IPR002172">
    <property type="entry name" value="LDrepeatLR_classA_rpt"/>
</dbReference>
<dbReference type="CDD" id="cd00037">
    <property type="entry name" value="CLECT"/>
    <property type="match status" value="1"/>
</dbReference>
<dbReference type="PROSITE" id="PS50068">
    <property type="entry name" value="LDLRA_2"/>
    <property type="match status" value="1"/>
</dbReference>
<dbReference type="CDD" id="cd00112">
    <property type="entry name" value="LDLa"/>
    <property type="match status" value="1"/>
</dbReference>
<comment type="caution">
    <text evidence="2">Lacks conserved residue(s) required for the propagation of feature annotation.</text>
</comment>
<organism evidence="5 6">
    <name type="scientific">Halocaridina rubra</name>
    <name type="common">Hawaiian red shrimp</name>
    <dbReference type="NCBI Taxonomy" id="373956"/>
    <lineage>
        <taxon>Eukaryota</taxon>
        <taxon>Metazoa</taxon>
        <taxon>Ecdysozoa</taxon>
        <taxon>Arthropoda</taxon>
        <taxon>Crustacea</taxon>
        <taxon>Multicrustacea</taxon>
        <taxon>Malacostraca</taxon>
        <taxon>Eumalacostraca</taxon>
        <taxon>Eucarida</taxon>
        <taxon>Decapoda</taxon>
        <taxon>Pleocyemata</taxon>
        <taxon>Caridea</taxon>
        <taxon>Atyoidea</taxon>
        <taxon>Atyidae</taxon>
        <taxon>Halocaridina</taxon>
    </lineage>
</organism>
<protein>
    <recommendedName>
        <fullName evidence="4">C-type lectin domain-containing protein</fullName>
    </recommendedName>
</protein>
<dbReference type="AlphaFoldDB" id="A0AAN9A7F0"/>
<feature type="chain" id="PRO_5042881272" description="C-type lectin domain-containing protein" evidence="3">
    <location>
        <begin position="23"/>
        <end position="324"/>
    </location>
</feature>
<evidence type="ECO:0000313" key="6">
    <source>
        <dbReference type="Proteomes" id="UP001381693"/>
    </source>
</evidence>
<feature type="signal peptide" evidence="3">
    <location>
        <begin position="1"/>
        <end position="22"/>
    </location>
</feature>
<dbReference type="Proteomes" id="UP001381693">
    <property type="component" value="Unassembled WGS sequence"/>
</dbReference>
<feature type="domain" description="C-type lectin" evidence="4">
    <location>
        <begin position="157"/>
        <end position="311"/>
    </location>
</feature>